<dbReference type="Gene3D" id="2.60.40.4070">
    <property type="match status" value="1"/>
</dbReference>
<evidence type="ECO:0000256" key="2">
    <source>
        <dbReference type="ARBA" id="ARBA00016013"/>
    </source>
</evidence>
<dbReference type="EMBL" id="JACIVI010000001">
    <property type="protein sequence ID" value="MBB1160651.1"/>
    <property type="molecule type" value="Genomic_DNA"/>
</dbReference>
<dbReference type="Pfam" id="PF13861">
    <property type="entry name" value="FLgD_tudor"/>
    <property type="match status" value="1"/>
</dbReference>
<evidence type="ECO:0000256" key="1">
    <source>
        <dbReference type="ARBA" id="ARBA00010577"/>
    </source>
</evidence>
<sequence>MSTAISSTSASAAAASGAAGATATSAADASERFLKLLVAQMKNQDPLSPMDNAQVTSQMAQISTVTGIEQLNGTVQTLSGQFGQLRALQGAQLVGHQVLLAGNRLDPDSSGKATAGVELAGPADSVRVEVLGPSGKVVDTLDLGAQSAGRHGFSWTPTEAQAAAAGTAGFSFRVTAQSGAAKVTATALNTDTVQAVATEGNALMLELASGRRVDASTVKALS</sequence>
<evidence type="ECO:0000313" key="9">
    <source>
        <dbReference type="Proteomes" id="UP000586093"/>
    </source>
</evidence>
<dbReference type="Pfam" id="PF03963">
    <property type="entry name" value="FlgD"/>
    <property type="match status" value="1"/>
</dbReference>
<dbReference type="GO" id="GO:0044781">
    <property type="term" value="P:bacterial-type flagellum organization"/>
    <property type="evidence" value="ECO:0007669"/>
    <property type="project" value="UniProtKB-UniRule"/>
</dbReference>
<dbReference type="Gene3D" id="2.30.30.910">
    <property type="match status" value="1"/>
</dbReference>
<evidence type="ECO:0000256" key="3">
    <source>
        <dbReference type="ARBA" id="ARBA00022795"/>
    </source>
</evidence>
<dbReference type="Proteomes" id="UP000586093">
    <property type="component" value="Unassembled WGS sequence"/>
</dbReference>
<feature type="domain" description="FlgD Tudor-like" evidence="7">
    <location>
        <begin position="87"/>
        <end position="219"/>
    </location>
</feature>
<comment type="similarity">
    <text evidence="1 5">Belongs to the FlgD family.</text>
</comment>
<proteinExistence type="inferred from homology"/>
<dbReference type="RefSeq" id="WP_182660788.1">
    <property type="nucleotide sequence ID" value="NZ_JACIVI010000001.1"/>
</dbReference>
<dbReference type="InterPro" id="IPR025963">
    <property type="entry name" value="FLgD_Tudor"/>
</dbReference>
<evidence type="ECO:0000256" key="5">
    <source>
        <dbReference type="RuleBase" id="RU362076"/>
    </source>
</evidence>
<dbReference type="Pfam" id="PF13860">
    <property type="entry name" value="FlgD_ig"/>
    <property type="match status" value="1"/>
</dbReference>
<evidence type="ECO:0000259" key="6">
    <source>
        <dbReference type="Pfam" id="PF13860"/>
    </source>
</evidence>
<evidence type="ECO:0000313" key="8">
    <source>
        <dbReference type="EMBL" id="MBB1160651.1"/>
    </source>
</evidence>
<keyword evidence="3 5" id="KW-1005">Bacterial flagellum biogenesis</keyword>
<protein>
    <recommendedName>
        <fullName evidence="2 5">Basal-body rod modification protein FlgD</fullName>
    </recommendedName>
</protein>
<keyword evidence="8" id="KW-0969">Cilium</keyword>
<comment type="function">
    <text evidence="4 5">Required for flagellar hook formation. May act as a scaffolding protein.</text>
</comment>
<dbReference type="InterPro" id="IPR005648">
    <property type="entry name" value="FlgD"/>
</dbReference>
<dbReference type="InterPro" id="IPR025965">
    <property type="entry name" value="FlgD/Vpr_Ig-like"/>
</dbReference>
<name>A0A839HNT1_9BURK</name>
<gene>
    <name evidence="8" type="ORF">H4F90_01480</name>
</gene>
<evidence type="ECO:0000256" key="4">
    <source>
        <dbReference type="ARBA" id="ARBA00024746"/>
    </source>
</evidence>
<keyword evidence="9" id="KW-1185">Reference proteome</keyword>
<organism evidence="8 9">
    <name type="scientific">Aquariibacter albus</name>
    <dbReference type="NCBI Taxonomy" id="2759899"/>
    <lineage>
        <taxon>Bacteria</taxon>
        <taxon>Pseudomonadati</taxon>
        <taxon>Pseudomonadota</taxon>
        <taxon>Betaproteobacteria</taxon>
        <taxon>Burkholderiales</taxon>
        <taxon>Sphaerotilaceae</taxon>
        <taxon>Aquariibacter</taxon>
    </lineage>
</organism>
<keyword evidence="8" id="KW-0282">Flagellum</keyword>
<evidence type="ECO:0000259" key="7">
    <source>
        <dbReference type="Pfam" id="PF13861"/>
    </source>
</evidence>
<accession>A0A839HNT1</accession>
<reference evidence="8 9" key="1">
    <citation type="submission" date="2020-08" db="EMBL/GenBank/DDBJ databases">
        <title>Aquariorum lacteus gen. nov., sp. nov., a new member of the family Comamonadaceae, isolated from freshwater aquarium.</title>
        <authorList>
            <person name="Chun S.-J."/>
        </authorList>
    </citation>
    <scope>NUCLEOTIDE SEQUENCE [LARGE SCALE GENOMIC DNA]</scope>
    <source>
        <strain evidence="8 9">SJAQ100</strain>
    </source>
</reference>
<comment type="caution">
    <text evidence="8">The sequence shown here is derived from an EMBL/GenBank/DDBJ whole genome shotgun (WGS) entry which is preliminary data.</text>
</comment>
<feature type="domain" description="FlgD/Vpr Ig-like" evidence="6">
    <location>
        <begin position="104"/>
        <end position="179"/>
    </location>
</feature>
<dbReference type="AlphaFoldDB" id="A0A839HNT1"/>
<keyword evidence="8" id="KW-0966">Cell projection</keyword>